<organism evidence="1 2">
    <name type="scientific">Iphiclides podalirius</name>
    <name type="common">scarce swallowtail</name>
    <dbReference type="NCBI Taxonomy" id="110791"/>
    <lineage>
        <taxon>Eukaryota</taxon>
        <taxon>Metazoa</taxon>
        <taxon>Ecdysozoa</taxon>
        <taxon>Arthropoda</taxon>
        <taxon>Hexapoda</taxon>
        <taxon>Insecta</taxon>
        <taxon>Pterygota</taxon>
        <taxon>Neoptera</taxon>
        <taxon>Endopterygota</taxon>
        <taxon>Lepidoptera</taxon>
        <taxon>Glossata</taxon>
        <taxon>Ditrysia</taxon>
        <taxon>Papilionoidea</taxon>
        <taxon>Papilionidae</taxon>
        <taxon>Papilioninae</taxon>
        <taxon>Iphiclides</taxon>
    </lineage>
</organism>
<evidence type="ECO:0000313" key="2">
    <source>
        <dbReference type="Proteomes" id="UP000837857"/>
    </source>
</evidence>
<sequence>MIRFPQDTLRHCDVCAGGCSRWEGSPTKGRARSKYNAGRAAIATLWRQLRLSTLLRPSARQGLRTRELEIAIRFAVCGGLTRGHVGTRRMWRCVCALVLLCAAFTRCNGLKSAEMSTVPFVLGSRYGRSPPRMIAPRNDRFFMGSRYGKRSENSMLTALRSLQSLPQTPSRYLSSICELPAFAPLCSRSRAATKAHYNRLDQRYGDKTAYED</sequence>
<feature type="non-terminal residue" evidence="1">
    <location>
        <position position="212"/>
    </location>
</feature>
<proteinExistence type="predicted"/>
<protein>
    <submittedName>
        <fullName evidence="1">Uncharacterized protein</fullName>
    </submittedName>
</protein>
<accession>A0ABN8IGK0</accession>
<reference evidence="1" key="1">
    <citation type="submission" date="2022-03" db="EMBL/GenBank/DDBJ databases">
        <authorList>
            <person name="Martin H S."/>
        </authorList>
    </citation>
    <scope>NUCLEOTIDE SEQUENCE</scope>
</reference>
<name>A0ABN8IGK0_9NEOP</name>
<evidence type="ECO:0000313" key="1">
    <source>
        <dbReference type="EMBL" id="CAH2056548.1"/>
    </source>
</evidence>
<gene>
    <name evidence="1" type="ORF">IPOD504_LOCUS9748</name>
</gene>
<dbReference type="Proteomes" id="UP000837857">
    <property type="component" value="Chromosome 23"/>
</dbReference>
<dbReference type="EMBL" id="OW152835">
    <property type="protein sequence ID" value="CAH2056548.1"/>
    <property type="molecule type" value="Genomic_DNA"/>
</dbReference>
<keyword evidence="2" id="KW-1185">Reference proteome</keyword>